<evidence type="ECO:0000313" key="2">
    <source>
        <dbReference type="Proteomes" id="UP000824596"/>
    </source>
</evidence>
<name>A0A9P8SET9_9HYPO</name>
<protein>
    <submittedName>
        <fullName evidence="1">Uncharacterized protein</fullName>
    </submittedName>
</protein>
<dbReference type="AlphaFoldDB" id="A0A9P8SET9"/>
<dbReference type="RefSeq" id="XP_044715884.1">
    <property type="nucleotide sequence ID" value="XM_044869142.1"/>
</dbReference>
<gene>
    <name evidence="1" type="ORF">HRG_10672</name>
</gene>
<evidence type="ECO:0000313" key="1">
    <source>
        <dbReference type="EMBL" id="KAH0958371.1"/>
    </source>
</evidence>
<keyword evidence="2" id="KW-1185">Reference proteome</keyword>
<comment type="caution">
    <text evidence="1">The sequence shown here is derived from an EMBL/GenBank/DDBJ whole genome shotgun (WGS) entry which is preliminary data.</text>
</comment>
<reference evidence="1" key="1">
    <citation type="submission" date="2021-09" db="EMBL/GenBank/DDBJ databases">
        <title>A high-quality genome of the endoparasitic fungus Hirsutella rhossiliensis with a comparison of Hirsutella genomes reveals transposable elements contributing to genome size variation.</title>
        <authorList>
            <person name="Lin R."/>
            <person name="Jiao Y."/>
            <person name="Sun X."/>
            <person name="Ling J."/>
            <person name="Xie B."/>
            <person name="Cheng X."/>
        </authorList>
    </citation>
    <scope>NUCLEOTIDE SEQUENCE</scope>
    <source>
        <strain evidence="1">HR02</strain>
    </source>
</reference>
<accession>A0A9P8SET9</accession>
<dbReference type="OrthoDB" id="4864174at2759"/>
<sequence>MRILFGSWEAFDAACKPDLPDPDSPIPWVVEAPLCAVEIYEAILHQQAIRTEPLTVWTSPAGFVQRRAFRKGQMTAPDCHAFRDYVERDVPYVLLSKAETTTLEKWLLHRDIHIWSLSNLFTPFGKPRFVQNWAAAMDHEQAVEACRELLQELGLPPAQPLARSLLPMGVKPIATEEQLKGSSTFLRLSDDD</sequence>
<dbReference type="GeneID" id="68359800"/>
<organism evidence="1 2">
    <name type="scientific">Hirsutella rhossiliensis</name>
    <dbReference type="NCBI Taxonomy" id="111463"/>
    <lineage>
        <taxon>Eukaryota</taxon>
        <taxon>Fungi</taxon>
        <taxon>Dikarya</taxon>
        <taxon>Ascomycota</taxon>
        <taxon>Pezizomycotina</taxon>
        <taxon>Sordariomycetes</taxon>
        <taxon>Hypocreomycetidae</taxon>
        <taxon>Hypocreales</taxon>
        <taxon>Ophiocordycipitaceae</taxon>
        <taxon>Hirsutella</taxon>
    </lineage>
</organism>
<dbReference type="EMBL" id="JAIZPD010000016">
    <property type="protein sequence ID" value="KAH0958371.1"/>
    <property type="molecule type" value="Genomic_DNA"/>
</dbReference>
<proteinExistence type="predicted"/>
<dbReference type="Proteomes" id="UP000824596">
    <property type="component" value="Unassembled WGS sequence"/>
</dbReference>